<dbReference type="STRING" id="6336.A0A0V0RW27"/>
<protein>
    <submittedName>
        <fullName evidence="3">Luc7-like protein 3</fullName>
    </submittedName>
</protein>
<evidence type="ECO:0000256" key="2">
    <source>
        <dbReference type="SAM" id="MobiDB-lite"/>
    </source>
</evidence>
<dbReference type="AlphaFoldDB" id="A0A0V0RW27"/>
<evidence type="ECO:0000256" key="1">
    <source>
        <dbReference type="ARBA" id="ARBA00005655"/>
    </source>
</evidence>
<dbReference type="GO" id="GO:0006376">
    <property type="term" value="P:mRNA splice site recognition"/>
    <property type="evidence" value="ECO:0007669"/>
    <property type="project" value="InterPro"/>
</dbReference>
<sequence length="414" mass="47606">MIKVRLSVENIYLNSNRHHTFTMAATRELALMLDELMGPHRNALTSDAKKLLSFDDPEVCKHYLVDFCPSDLFTNTKADLGHCNRIHCEKLKEKYRTSSRFRKCGYEQAFLDYLLQLQADIDRKIRRNKERLELTQPGGKQIDSTKHRNDEKFRILSEKVAALHAQAEQLGAEGKVEEAQSVVKMAEDLANELDQVTKVGLLVVIYCNRSTLAFQEIEQQLPATEMKLMEVCDTCGCFLIVGDSLHRLEEHLTGKQHVGYAKIKETIDMMQKLPNSGQRSGRRTYTNSNDSERRNRLDTSEYGKHRSGSGLRYRRRSRSVSRGRHEWSTLRNNKGGISRHRLNSGSRSRKESRDQEKSRHTREDVSPDLPLKKDRHADQQHLLGKFDPAVAGLDNLLIFYNIDHQYASNGNHST</sequence>
<dbReference type="Proteomes" id="UP000054630">
    <property type="component" value="Unassembled WGS sequence"/>
</dbReference>
<feature type="region of interest" description="Disordered" evidence="2">
    <location>
        <begin position="272"/>
        <end position="373"/>
    </location>
</feature>
<comment type="caution">
    <text evidence="3">The sequence shown here is derived from an EMBL/GenBank/DDBJ whole genome shotgun (WGS) entry which is preliminary data.</text>
</comment>
<dbReference type="GO" id="GO:0003729">
    <property type="term" value="F:mRNA binding"/>
    <property type="evidence" value="ECO:0007669"/>
    <property type="project" value="InterPro"/>
</dbReference>
<dbReference type="OrthoDB" id="10266921at2759"/>
<evidence type="ECO:0000313" key="4">
    <source>
        <dbReference type="Proteomes" id="UP000054630"/>
    </source>
</evidence>
<accession>A0A0V0RW27</accession>
<evidence type="ECO:0000313" key="3">
    <source>
        <dbReference type="EMBL" id="KRX18684.1"/>
    </source>
</evidence>
<comment type="similarity">
    <text evidence="1">Belongs to the Luc7 family.</text>
</comment>
<organism evidence="3 4">
    <name type="scientific">Trichinella nelsoni</name>
    <dbReference type="NCBI Taxonomy" id="6336"/>
    <lineage>
        <taxon>Eukaryota</taxon>
        <taxon>Metazoa</taxon>
        <taxon>Ecdysozoa</taxon>
        <taxon>Nematoda</taxon>
        <taxon>Enoplea</taxon>
        <taxon>Dorylaimia</taxon>
        <taxon>Trichinellida</taxon>
        <taxon>Trichinellidae</taxon>
        <taxon>Trichinella</taxon>
    </lineage>
</organism>
<proteinExistence type="inferred from homology"/>
<feature type="compositionally biased region" description="Polar residues" evidence="2">
    <location>
        <begin position="273"/>
        <end position="289"/>
    </location>
</feature>
<name>A0A0V0RW27_9BILA</name>
<dbReference type="PANTHER" id="PTHR12375">
    <property type="entry name" value="RNA-BINDING PROTEIN LUC7-RELATED"/>
    <property type="match status" value="1"/>
</dbReference>
<dbReference type="GO" id="GO:0005685">
    <property type="term" value="C:U1 snRNP"/>
    <property type="evidence" value="ECO:0007669"/>
    <property type="project" value="InterPro"/>
</dbReference>
<feature type="compositionally biased region" description="Basic and acidic residues" evidence="2">
    <location>
        <begin position="348"/>
        <end position="373"/>
    </location>
</feature>
<feature type="compositionally biased region" description="Basic and acidic residues" evidence="2">
    <location>
        <begin position="290"/>
        <end position="304"/>
    </location>
</feature>
<dbReference type="Pfam" id="PF03194">
    <property type="entry name" value="LUC7"/>
    <property type="match status" value="1"/>
</dbReference>
<dbReference type="InterPro" id="IPR004882">
    <property type="entry name" value="Luc7-rel"/>
</dbReference>
<keyword evidence="4" id="KW-1185">Reference proteome</keyword>
<gene>
    <name evidence="3" type="primary">LUC7L3</name>
    <name evidence="3" type="ORF">T07_5772</name>
</gene>
<dbReference type="EMBL" id="JYDL01000069">
    <property type="protein sequence ID" value="KRX18684.1"/>
    <property type="molecule type" value="Genomic_DNA"/>
</dbReference>
<feature type="compositionally biased region" description="Basic residues" evidence="2">
    <location>
        <begin position="312"/>
        <end position="322"/>
    </location>
</feature>
<reference evidence="3 4" key="1">
    <citation type="submission" date="2015-01" db="EMBL/GenBank/DDBJ databases">
        <title>Evolution of Trichinella species and genotypes.</title>
        <authorList>
            <person name="Korhonen P.K."/>
            <person name="Edoardo P."/>
            <person name="Giuseppe L.R."/>
            <person name="Gasser R.B."/>
        </authorList>
    </citation>
    <scope>NUCLEOTIDE SEQUENCE [LARGE SCALE GENOMIC DNA]</scope>
    <source>
        <strain evidence="3">ISS37</strain>
    </source>
</reference>